<accession>A0ABR1KFS0</accession>
<keyword evidence="2" id="KW-0732">Signal</keyword>
<feature type="compositionally biased region" description="Polar residues" evidence="1">
    <location>
        <begin position="182"/>
        <end position="196"/>
    </location>
</feature>
<feature type="region of interest" description="Disordered" evidence="1">
    <location>
        <begin position="151"/>
        <end position="196"/>
    </location>
</feature>
<feature type="compositionally biased region" description="Polar residues" evidence="1">
    <location>
        <begin position="151"/>
        <end position="161"/>
    </location>
</feature>
<feature type="signal peptide" evidence="2">
    <location>
        <begin position="1"/>
        <end position="20"/>
    </location>
</feature>
<evidence type="ECO:0000313" key="4">
    <source>
        <dbReference type="Proteomes" id="UP001363622"/>
    </source>
</evidence>
<comment type="caution">
    <text evidence="3">The sequence shown here is derived from an EMBL/GenBank/DDBJ whole genome shotgun (WGS) entry which is preliminary data.</text>
</comment>
<evidence type="ECO:0000313" key="3">
    <source>
        <dbReference type="EMBL" id="KAK7513888.1"/>
    </source>
</evidence>
<organism evidence="3 4">
    <name type="scientific">Phyllosticta citriasiana</name>
    <dbReference type="NCBI Taxonomy" id="595635"/>
    <lineage>
        <taxon>Eukaryota</taxon>
        <taxon>Fungi</taxon>
        <taxon>Dikarya</taxon>
        <taxon>Ascomycota</taxon>
        <taxon>Pezizomycotina</taxon>
        <taxon>Dothideomycetes</taxon>
        <taxon>Dothideomycetes incertae sedis</taxon>
        <taxon>Botryosphaeriales</taxon>
        <taxon>Phyllostictaceae</taxon>
        <taxon>Phyllosticta</taxon>
    </lineage>
</organism>
<reference evidence="3 4" key="1">
    <citation type="submission" date="2024-04" db="EMBL/GenBank/DDBJ databases">
        <title>Phyllosticta paracitricarpa is synonymous to the EU quarantine fungus P. citricarpa based on phylogenomic analyses.</title>
        <authorList>
            <consortium name="Lawrence Berkeley National Laboratory"/>
            <person name="Van Ingen-Buijs V.A."/>
            <person name="Van Westerhoven A.C."/>
            <person name="Haridas S."/>
            <person name="Skiadas P."/>
            <person name="Martin F."/>
            <person name="Groenewald J.Z."/>
            <person name="Crous P.W."/>
            <person name="Seidl M.F."/>
        </authorList>
    </citation>
    <scope>NUCLEOTIDE SEQUENCE [LARGE SCALE GENOMIC DNA]</scope>
    <source>
        <strain evidence="3 4">CBS 123371</strain>
    </source>
</reference>
<name>A0ABR1KFS0_9PEZI</name>
<keyword evidence="4" id="KW-1185">Reference proteome</keyword>
<proteinExistence type="predicted"/>
<dbReference type="Proteomes" id="UP001363622">
    <property type="component" value="Unassembled WGS sequence"/>
</dbReference>
<gene>
    <name evidence="3" type="ORF">IWZ03DRAFT_243889</name>
</gene>
<sequence>MAGLVASVVVAICFPYAAVALPSFKQSNDCDSLACAHLKSQETNLLSLTLGNKANSAPTVSTTRAEPHTLQVKGNNGLSLSNIVPPRYVVGDLTETNARSLVVPTFPSRNHPLLFSQHTTYNQKQVGWSWRRYLHPRLPYAYSTPILHASSPTRVSEQGSDAPSVPESKQERRTGTGTGTGASLSNLVQSSEAGAA</sequence>
<dbReference type="EMBL" id="JBBPHU010000009">
    <property type="protein sequence ID" value="KAK7513888.1"/>
    <property type="molecule type" value="Genomic_DNA"/>
</dbReference>
<feature type="chain" id="PRO_5046066150" evidence="2">
    <location>
        <begin position="21"/>
        <end position="196"/>
    </location>
</feature>
<evidence type="ECO:0000256" key="2">
    <source>
        <dbReference type="SAM" id="SignalP"/>
    </source>
</evidence>
<evidence type="ECO:0000256" key="1">
    <source>
        <dbReference type="SAM" id="MobiDB-lite"/>
    </source>
</evidence>
<protein>
    <submittedName>
        <fullName evidence="3">Uncharacterized protein</fullName>
    </submittedName>
</protein>